<keyword evidence="5 11" id="KW-1133">Transmembrane helix</keyword>
<evidence type="ECO:0000256" key="9">
    <source>
        <dbReference type="ARBA" id="ARBA00023209"/>
    </source>
</evidence>
<protein>
    <recommendedName>
        <fullName evidence="11">Glycerol-3-phosphate acyltransferase</fullName>
    </recommendedName>
    <alternativeName>
        <fullName evidence="11">Acyl-PO4 G3P acyltransferase</fullName>
    </alternativeName>
    <alternativeName>
        <fullName evidence="11">Acyl-phosphate--glycerol-3-phosphate acyltransferase</fullName>
    </alternativeName>
    <alternativeName>
        <fullName evidence="11">G3P acyltransferase</fullName>
        <shortName evidence="11">GPAT</shortName>
        <ecNumber evidence="11">2.3.1.275</ecNumber>
    </alternativeName>
    <alternativeName>
        <fullName evidence="11">Lysophosphatidic acid synthase</fullName>
        <shortName evidence="11">LPA synthase</shortName>
    </alternativeName>
</protein>
<dbReference type="UniPathway" id="UPA00085"/>
<dbReference type="EMBL" id="DSXR01000092">
    <property type="protein sequence ID" value="HGS87806.1"/>
    <property type="molecule type" value="Genomic_DNA"/>
</dbReference>
<feature type="transmembrane region" description="Helical" evidence="11">
    <location>
        <begin position="44"/>
        <end position="63"/>
    </location>
</feature>
<dbReference type="PROSITE" id="PS51482">
    <property type="entry name" value="DEGV"/>
    <property type="match status" value="1"/>
</dbReference>
<dbReference type="SMART" id="SM01207">
    <property type="entry name" value="G3P_acyltransf"/>
    <property type="match status" value="1"/>
</dbReference>
<evidence type="ECO:0000256" key="2">
    <source>
        <dbReference type="ARBA" id="ARBA00022516"/>
    </source>
</evidence>
<dbReference type="GO" id="GO:0043772">
    <property type="term" value="F:acyl-phosphate glycerol-3-phosphate acyltransferase activity"/>
    <property type="evidence" value="ECO:0007669"/>
    <property type="project" value="UniProtKB-UniRule"/>
</dbReference>
<accession>A0A7C4KZW2</accession>
<dbReference type="SUPFAM" id="SSF82549">
    <property type="entry name" value="DAK1/DegV-like"/>
    <property type="match status" value="1"/>
</dbReference>
<dbReference type="EC" id="2.3.1.275" evidence="11"/>
<keyword evidence="6 11" id="KW-0443">Lipid metabolism</keyword>
<keyword evidence="4 11" id="KW-0812">Transmembrane</keyword>
<evidence type="ECO:0000256" key="3">
    <source>
        <dbReference type="ARBA" id="ARBA00022679"/>
    </source>
</evidence>
<dbReference type="PANTHER" id="PTHR33434:SF2">
    <property type="entry name" value="FATTY ACID-BINDING PROTEIN TM_1468"/>
    <property type="match status" value="1"/>
</dbReference>
<feature type="transmembrane region" description="Helical" evidence="11">
    <location>
        <begin position="163"/>
        <end position="184"/>
    </location>
</feature>
<dbReference type="Pfam" id="PF02645">
    <property type="entry name" value="DegV"/>
    <property type="match status" value="1"/>
</dbReference>
<organism evidence="12">
    <name type="scientific">Bellilinea caldifistulae</name>
    <dbReference type="NCBI Taxonomy" id="360411"/>
    <lineage>
        <taxon>Bacteria</taxon>
        <taxon>Bacillati</taxon>
        <taxon>Chloroflexota</taxon>
        <taxon>Anaerolineae</taxon>
        <taxon>Anaerolineales</taxon>
        <taxon>Anaerolineaceae</taxon>
        <taxon>Bellilinea</taxon>
    </lineage>
</organism>
<evidence type="ECO:0000256" key="4">
    <source>
        <dbReference type="ARBA" id="ARBA00022692"/>
    </source>
</evidence>
<comment type="caution">
    <text evidence="12">The sequence shown here is derived from an EMBL/GenBank/DDBJ whole genome shotgun (WGS) entry which is preliminary data.</text>
</comment>
<sequence length="493" mass="53135">MMQCMLVLIFSYLLGSISSAVLITRLWKKTDIRSLGDGNAGTANVARSVGIVPAAFVALLDIAKGGIPVMIARALFLNEGCAVFCVVAAAVGHNYPIYFRFKGGRGLATSLGGLVALTPASTLITLPVYGLVYFATLGSGILATLVAFPLLIYLNYLRELHPLVIWSPVILAFTTAVCAMPRLLPRWLKLRDKREILVELFPAYSPRPLRSTAPAIFTDSIASLPDELAKREGIHIVPMSLILDGQALPDDGSIDRRAYYQALRTTNTHPTTAAPAPGEFLNRIQAMDGKASAALILTPPADLTQCYNSARLAAEQLADRLKVEVIDCGVAGPAQGLMAILAARLARQGASLDKIKNAVAEARQQIGMIGVLDTLSFIEHSGRVSAIRPLVNAALRVYPVLTLREGQIHLEGMERTRRKAIERMLNWLEKNLQSGGSVLICFHADDSGCAEQIAQTLREKLRPTELYITEMTPVIGAHAGPGLVGVAWWQAAS</sequence>
<dbReference type="NCBIfam" id="TIGR00762">
    <property type="entry name" value="DegV"/>
    <property type="match status" value="1"/>
</dbReference>
<dbReference type="Gene3D" id="3.30.1180.10">
    <property type="match status" value="1"/>
</dbReference>
<evidence type="ECO:0000256" key="7">
    <source>
        <dbReference type="ARBA" id="ARBA00023121"/>
    </source>
</evidence>
<keyword evidence="1 11" id="KW-1003">Cell membrane</keyword>
<dbReference type="GO" id="GO:0008654">
    <property type="term" value="P:phospholipid biosynthetic process"/>
    <property type="evidence" value="ECO:0007669"/>
    <property type="project" value="UniProtKB-UniRule"/>
</dbReference>
<feature type="transmembrane region" description="Helical" evidence="11">
    <location>
        <begin position="107"/>
        <end position="126"/>
    </location>
</feature>
<dbReference type="GO" id="GO:0008289">
    <property type="term" value="F:lipid binding"/>
    <property type="evidence" value="ECO:0007669"/>
    <property type="project" value="UniProtKB-KW"/>
</dbReference>
<comment type="function">
    <text evidence="11">Catalyzes the transfer of an acyl group from acyl-phosphate (acyl-PO(4)) to glycerol-3-phosphate (G3P) to form lysophosphatidic acid (LPA). This enzyme utilizes acyl-phosphate as fatty acyl donor, but not acyl-CoA or acyl-ACP.</text>
</comment>
<feature type="transmembrane region" description="Helical" evidence="11">
    <location>
        <begin position="75"/>
        <end position="95"/>
    </location>
</feature>
<comment type="subcellular location">
    <subcellularLocation>
        <location evidence="11">Cell membrane</location>
        <topology evidence="11">Multi-pass membrane protein</topology>
    </subcellularLocation>
</comment>
<dbReference type="PANTHER" id="PTHR33434">
    <property type="entry name" value="DEGV DOMAIN-CONTAINING PROTEIN DR_1986-RELATED"/>
    <property type="match status" value="1"/>
</dbReference>
<keyword evidence="10 11" id="KW-1208">Phospholipid metabolism</keyword>
<dbReference type="GO" id="GO:0005886">
    <property type="term" value="C:plasma membrane"/>
    <property type="evidence" value="ECO:0007669"/>
    <property type="project" value="UniProtKB-SubCell"/>
</dbReference>
<dbReference type="InterPro" id="IPR050270">
    <property type="entry name" value="DegV_domain_contain"/>
</dbReference>
<evidence type="ECO:0000256" key="8">
    <source>
        <dbReference type="ARBA" id="ARBA00023136"/>
    </source>
</evidence>
<name>A0A7C4KZW2_9CHLR</name>
<dbReference type="HAMAP" id="MF_01043">
    <property type="entry name" value="PlsY"/>
    <property type="match status" value="1"/>
</dbReference>
<comment type="pathway">
    <text evidence="11">Lipid metabolism; phospholipid metabolism.</text>
</comment>
<evidence type="ECO:0000256" key="11">
    <source>
        <dbReference type="HAMAP-Rule" id="MF_01043"/>
    </source>
</evidence>
<proteinExistence type="inferred from homology"/>
<evidence type="ECO:0000256" key="1">
    <source>
        <dbReference type="ARBA" id="ARBA00022475"/>
    </source>
</evidence>
<dbReference type="Pfam" id="PF02660">
    <property type="entry name" value="G3P_acyltransf"/>
    <property type="match status" value="1"/>
</dbReference>
<dbReference type="AlphaFoldDB" id="A0A7C4KZW2"/>
<gene>
    <name evidence="11" type="primary">plsY</name>
    <name evidence="12" type="ORF">ENT17_09325</name>
</gene>
<keyword evidence="2 11" id="KW-0444">Lipid biosynthesis</keyword>
<comment type="similarity">
    <text evidence="11">Belongs to the PlsY family.</text>
</comment>
<dbReference type="Gene3D" id="3.40.50.10170">
    <property type="match status" value="1"/>
</dbReference>
<keyword evidence="8 11" id="KW-0472">Membrane</keyword>
<reference evidence="12" key="1">
    <citation type="journal article" date="2020" name="mSystems">
        <title>Genome- and Community-Level Interaction Insights into Carbon Utilization and Element Cycling Functions of Hydrothermarchaeota in Hydrothermal Sediment.</title>
        <authorList>
            <person name="Zhou Z."/>
            <person name="Liu Y."/>
            <person name="Xu W."/>
            <person name="Pan J."/>
            <person name="Luo Z.H."/>
            <person name="Li M."/>
        </authorList>
    </citation>
    <scope>NUCLEOTIDE SEQUENCE [LARGE SCALE GENOMIC DNA]</scope>
    <source>
        <strain evidence="12">SpSt-556</strain>
    </source>
</reference>
<evidence type="ECO:0000256" key="6">
    <source>
        <dbReference type="ARBA" id="ARBA00023098"/>
    </source>
</evidence>
<evidence type="ECO:0000313" key="12">
    <source>
        <dbReference type="EMBL" id="HGS87806.1"/>
    </source>
</evidence>
<dbReference type="InterPro" id="IPR043168">
    <property type="entry name" value="DegV_C"/>
</dbReference>
<dbReference type="InterPro" id="IPR003811">
    <property type="entry name" value="G3P_acylTferase_PlsY"/>
</dbReference>
<comment type="subunit">
    <text evidence="11">Probably interacts with PlsX.</text>
</comment>
<evidence type="ECO:0000256" key="5">
    <source>
        <dbReference type="ARBA" id="ARBA00022989"/>
    </source>
</evidence>
<evidence type="ECO:0000256" key="10">
    <source>
        <dbReference type="ARBA" id="ARBA00023264"/>
    </source>
</evidence>
<keyword evidence="9 11" id="KW-0594">Phospholipid biosynthesis</keyword>
<dbReference type="InterPro" id="IPR003797">
    <property type="entry name" value="DegV"/>
</dbReference>
<comment type="catalytic activity">
    <reaction evidence="11">
        <text>an acyl phosphate + sn-glycerol 3-phosphate = a 1-acyl-sn-glycero-3-phosphate + phosphate</text>
        <dbReference type="Rhea" id="RHEA:34075"/>
        <dbReference type="ChEBI" id="CHEBI:43474"/>
        <dbReference type="ChEBI" id="CHEBI:57597"/>
        <dbReference type="ChEBI" id="CHEBI:57970"/>
        <dbReference type="ChEBI" id="CHEBI:59918"/>
        <dbReference type="EC" id="2.3.1.275"/>
    </reaction>
</comment>
<keyword evidence="3 11" id="KW-0808">Transferase</keyword>
<feature type="transmembrane region" description="Helical" evidence="11">
    <location>
        <begin position="133"/>
        <end position="157"/>
    </location>
</feature>
<keyword evidence="7" id="KW-0446">Lipid-binding</keyword>